<keyword evidence="3" id="KW-1185">Reference proteome</keyword>
<sequence length="466" mass="50791">MWQLRLPRLLLGVFAAITIECSDVVLDLGGKTLRQSKAFNTQQRFFSCIEISRAPFITGQGLNDFGENDELVSNVGIRVGKLGLSSHHGIHGNTMDNVEILNVHITQFEVAGISLNGAKRLLISNCIVGNFVANVPTSSAYSQARFLHPVLKQLVLEDSERCVTIRGQPIPIKTSYASLVTEMNATFVEVMTDKPVTSDVFRNRNQSMLSDGNVYGILVNRKGVAVGDFVGDLDFESQDAAHSVMIQNTRVERINSEAIEIRGLQYMEKARAVAAGLEANEGYGNAGVLVDSVGAIFDFVRVCDPVSRAYQGHVLSNAQLAVGKYEAEPKRSYIPEEVLQWATCGGTWTHDDTFSLTTGGDSMGHTMKGNLGVSMSGVACVGVEATVVVPATHGRARFDVGLLLERLIELGKGFSTCIHFCKWPRLSASLAWQMARVSMRASMFWRLRARRGILVSMSSGHGGQCK</sequence>
<dbReference type="OrthoDB" id="437236at2759"/>
<accession>A0A0L0FEW1</accession>
<feature type="signal peptide" evidence="1">
    <location>
        <begin position="1"/>
        <end position="21"/>
    </location>
</feature>
<evidence type="ECO:0000313" key="3">
    <source>
        <dbReference type="Proteomes" id="UP000054560"/>
    </source>
</evidence>
<dbReference type="Proteomes" id="UP000054560">
    <property type="component" value="Unassembled WGS sequence"/>
</dbReference>
<proteinExistence type="predicted"/>
<dbReference type="eggNOG" id="ENOG502SVCS">
    <property type="taxonomic scope" value="Eukaryota"/>
</dbReference>
<name>A0A0L0FEW1_9EUKA</name>
<organism evidence="2 3">
    <name type="scientific">Sphaeroforma arctica JP610</name>
    <dbReference type="NCBI Taxonomy" id="667725"/>
    <lineage>
        <taxon>Eukaryota</taxon>
        <taxon>Ichthyosporea</taxon>
        <taxon>Ichthyophonida</taxon>
        <taxon>Sphaeroforma</taxon>
    </lineage>
</organism>
<protein>
    <submittedName>
        <fullName evidence="2">Uncharacterized protein</fullName>
    </submittedName>
</protein>
<evidence type="ECO:0000256" key="1">
    <source>
        <dbReference type="SAM" id="SignalP"/>
    </source>
</evidence>
<dbReference type="RefSeq" id="XP_014148475.1">
    <property type="nucleotide sequence ID" value="XM_014293000.1"/>
</dbReference>
<dbReference type="InterPro" id="IPR011050">
    <property type="entry name" value="Pectin_lyase_fold/virulence"/>
</dbReference>
<evidence type="ECO:0000313" key="2">
    <source>
        <dbReference type="EMBL" id="KNC74573.1"/>
    </source>
</evidence>
<keyword evidence="1" id="KW-0732">Signal</keyword>
<dbReference type="GeneID" id="25913389"/>
<reference evidence="2 3" key="1">
    <citation type="submission" date="2011-02" db="EMBL/GenBank/DDBJ databases">
        <title>The Genome Sequence of Sphaeroforma arctica JP610.</title>
        <authorList>
            <consortium name="The Broad Institute Genome Sequencing Platform"/>
            <person name="Russ C."/>
            <person name="Cuomo C."/>
            <person name="Young S.K."/>
            <person name="Zeng Q."/>
            <person name="Gargeya S."/>
            <person name="Alvarado L."/>
            <person name="Berlin A."/>
            <person name="Chapman S.B."/>
            <person name="Chen Z."/>
            <person name="Freedman E."/>
            <person name="Gellesch M."/>
            <person name="Goldberg J."/>
            <person name="Griggs A."/>
            <person name="Gujja S."/>
            <person name="Heilman E."/>
            <person name="Heiman D."/>
            <person name="Howarth C."/>
            <person name="Mehta T."/>
            <person name="Neiman D."/>
            <person name="Pearson M."/>
            <person name="Roberts A."/>
            <person name="Saif S."/>
            <person name="Shea T."/>
            <person name="Shenoy N."/>
            <person name="Sisk P."/>
            <person name="Stolte C."/>
            <person name="Sykes S."/>
            <person name="White J."/>
            <person name="Yandava C."/>
            <person name="Burger G."/>
            <person name="Gray M.W."/>
            <person name="Holland P.W.H."/>
            <person name="King N."/>
            <person name="Lang F.B.F."/>
            <person name="Roger A.J."/>
            <person name="Ruiz-Trillo I."/>
            <person name="Haas B."/>
            <person name="Nusbaum C."/>
            <person name="Birren B."/>
        </authorList>
    </citation>
    <scope>NUCLEOTIDE SEQUENCE [LARGE SCALE GENOMIC DNA]</scope>
    <source>
        <strain evidence="2 3">JP610</strain>
    </source>
</reference>
<dbReference type="SUPFAM" id="SSF51126">
    <property type="entry name" value="Pectin lyase-like"/>
    <property type="match status" value="1"/>
</dbReference>
<dbReference type="EMBL" id="KQ244274">
    <property type="protein sequence ID" value="KNC74573.1"/>
    <property type="molecule type" value="Genomic_DNA"/>
</dbReference>
<dbReference type="AlphaFoldDB" id="A0A0L0FEW1"/>
<gene>
    <name evidence="2" type="ORF">SARC_12885</name>
</gene>
<feature type="chain" id="PRO_5005538618" evidence="1">
    <location>
        <begin position="22"/>
        <end position="466"/>
    </location>
</feature>